<dbReference type="EMBL" id="CADCTV010000759">
    <property type="protein sequence ID" value="CAA9359148.1"/>
    <property type="molecule type" value="Genomic_DNA"/>
</dbReference>
<keyword evidence="2" id="KW-0548">Nucleotidyltransferase</keyword>
<organism evidence="2">
    <name type="scientific">uncultured Gemmatimonadota bacterium</name>
    <dbReference type="NCBI Taxonomy" id="203437"/>
    <lineage>
        <taxon>Bacteria</taxon>
        <taxon>Pseudomonadati</taxon>
        <taxon>Gemmatimonadota</taxon>
        <taxon>environmental samples</taxon>
    </lineage>
</organism>
<accession>A0A6J4MJT0</accession>
<feature type="region of interest" description="Disordered" evidence="1">
    <location>
        <begin position="1"/>
        <end position="139"/>
    </location>
</feature>
<feature type="compositionally biased region" description="Basic residues" evidence="1">
    <location>
        <begin position="47"/>
        <end position="57"/>
    </location>
</feature>
<evidence type="ECO:0000256" key="1">
    <source>
        <dbReference type="SAM" id="MobiDB-lite"/>
    </source>
</evidence>
<reference evidence="2" key="1">
    <citation type="submission" date="2020-02" db="EMBL/GenBank/DDBJ databases">
        <authorList>
            <person name="Meier V. D."/>
        </authorList>
    </citation>
    <scope>NUCLEOTIDE SEQUENCE</scope>
    <source>
        <strain evidence="2">AVDCRST_MAG89</strain>
    </source>
</reference>
<dbReference type="GO" id="GO:0003887">
    <property type="term" value="F:DNA-directed DNA polymerase activity"/>
    <property type="evidence" value="ECO:0007669"/>
    <property type="project" value="UniProtKB-EC"/>
</dbReference>
<dbReference type="EC" id="2.7.7.7" evidence="2"/>
<name>A0A6J4MJT0_9BACT</name>
<protein>
    <submittedName>
        <fullName evidence="2">DNA polymerase I</fullName>
        <ecNumber evidence="2">2.7.7.7</ecNumber>
    </submittedName>
</protein>
<dbReference type="AlphaFoldDB" id="A0A6J4MJT0"/>
<feature type="compositionally biased region" description="Basic and acidic residues" evidence="1">
    <location>
        <begin position="65"/>
        <end position="81"/>
    </location>
</feature>
<gene>
    <name evidence="2" type="ORF">AVDCRST_MAG89-3629</name>
</gene>
<feature type="non-terminal residue" evidence="2">
    <location>
        <position position="1"/>
    </location>
</feature>
<feature type="non-terminal residue" evidence="2">
    <location>
        <position position="139"/>
    </location>
</feature>
<feature type="compositionally biased region" description="Low complexity" evidence="1">
    <location>
        <begin position="89"/>
        <end position="99"/>
    </location>
</feature>
<feature type="compositionally biased region" description="Basic and acidic residues" evidence="1">
    <location>
        <begin position="116"/>
        <end position="132"/>
    </location>
</feature>
<sequence>VLRALPGRAPLPGRADRVRPHARLRGNHHGPPPLHPRDHLAQLQRAGIRRARGHQRPHPGLVRGPDQDRHDPHPRRPEARLGRRPHAPPGARRAPLRGPARQRRHAPGPRPRPHGKRDAAERPPARGERNGDELAGDEV</sequence>
<evidence type="ECO:0000313" key="2">
    <source>
        <dbReference type="EMBL" id="CAA9359148.1"/>
    </source>
</evidence>
<feature type="compositionally biased region" description="Basic residues" evidence="1">
    <location>
        <begin position="100"/>
        <end position="115"/>
    </location>
</feature>
<keyword evidence="2" id="KW-0808">Transferase</keyword>
<proteinExistence type="predicted"/>